<evidence type="ECO:0000313" key="8">
    <source>
        <dbReference type="EMBL" id="VBB28667.1"/>
    </source>
</evidence>
<dbReference type="PANTHER" id="PTHR12087:SF0">
    <property type="entry name" value="ORIGIN RECOGNITION COMPLEX SUBUNIT 4"/>
    <property type="match status" value="1"/>
</dbReference>
<gene>
    <name evidence="8" type="ORF">NAV_LOCUS3497</name>
</gene>
<evidence type="ECO:0000256" key="3">
    <source>
        <dbReference type="ARBA" id="ARBA00019083"/>
    </source>
</evidence>
<name>A0A498SFC5_ACAVI</name>
<dbReference type="Gene3D" id="3.40.50.300">
    <property type="entry name" value="P-loop containing nucleotide triphosphate hydrolases"/>
    <property type="match status" value="1"/>
</dbReference>
<organism evidence="8 9">
    <name type="scientific">Acanthocheilonema viteae</name>
    <name type="common">Filarial nematode worm</name>
    <name type="synonym">Dipetalonema viteae</name>
    <dbReference type="NCBI Taxonomy" id="6277"/>
    <lineage>
        <taxon>Eukaryota</taxon>
        <taxon>Metazoa</taxon>
        <taxon>Ecdysozoa</taxon>
        <taxon>Nematoda</taxon>
        <taxon>Chromadorea</taxon>
        <taxon>Rhabditida</taxon>
        <taxon>Spirurina</taxon>
        <taxon>Spiruromorpha</taxon>
        <taxon>Filarioidea</taxon>
        <taxon>Onchocercidae</taxon>
        <taxon>Acanthocheilonema</taxon>
    </lineage>
</organism>
<evidence type="ECO:0000256" key="5">
    <source>
        <dbReference type="ARBA" id="ARBA00023125"/>
    </source>
</evidence>
<dbReference type="Proteomes" id="UP000276991">
    <property type="component" value="Unassembled WGS sequence"/>
</dbReference>
<evidence type="ECO:0000259" key="7">
    <source>
        <dbReference type="Pfam" id="PF14629"/>
    </source>
</evidence>
<dbReference type="OrthoDB" id="343623at2759"/>
<dbReference type="GO" id="GO:0006270">
    <property type="term" value="P:DNA replication initiation"/>
    <property type="evidence" value="ECO:0007669"/>
    <property type="project" value="TreeGrafter"/>
</dbReference>
<keyword evidence="4" id="KW-0235">DNA replication</keyword>
<keyword evidence="9" id="KW-1185">Reference proteome</keyword>
<dbReference type="InterPro" id="IPR027417">
    <property type="entry name" value="P-loop_NTPase"/>
</dbReference>
<keyword evidence="6" id="KW-0539">Nucleus</keyword>
<evidence type="ECO:0000256" key="2">
    <source>
        <dbReference type="ARBA" id="ARBA00005334"/>
    </source>
</evidence>
<dbReference type="AlphaFoldDB" id="A0A498SFC5"/>
<dbReference type="GO" id="GO:0005664">
    <property type="term" value="C:nuclear origin of replication recognition complex"/>
    <property type="evidence" value="ECO:0007669"/>
    <property type="project" value="TreeGrafter"/>
</dbReference>
<dbReference type="InterPro" id="IPR032705">
    <property type="entry name" value="ORC4_C"/>
</dbReference>
<reference evidence="8 9" key="1">
    <citation type="submission" date="2018-08" db="EMBL/GenBank/DDBJ databases">
        <authorList>
            <person name="Laetsch R D."/>
            <person name="Stevens L."/>
            <person name="Kumar S."/>
            <person name="Blaxter L. M."/>
        </authorList>
    </citation>
    <scope>NUCLEOTIDE SEQUENCE [LARGE SCALE GENOMIC DNA]</scope>
</reference>
<protein>
    <recommendedName>
        <fullName evidence="3">Origin recognition complex subunit 4</fullName>
    </recommendedName>
</protein>
<dbReference type="EMBL" id="UPTC01000450">
    <property type="protein sequence ID" value="VBB28667.1"/>
    <property type="molecule type" value="Genomic_DNA"/>
</dbReference>
<evidence type="ECO:0000256" key="1">
    <source>
        <dbReference type="ARBA" id="ARBA00004123"/>
    </source>
</evidence>
<feature type="domain" description="Origin recognition complex subunit 4 C-terminal" evidence="7">
    <location>
        <begin position="192"/>
        <end position="313"/>
    </location>
</feature>
<accession>A0A498SFC5</accession>
<dbReference type="Pfam" id="PF14629">
    <property type="entry name" value="ORC4_C"/>
    <property type="match status" value="1"/>
</dbReference>
<proteinExistence type="inferred from homology"/>
<dbReference type="PANTHER" id="PTHR12087">
    <property type="entry name" value="ORIGIN RECOGNITION COMPLEX SUBUNIT 4"/>
    <property type="match status" value="1"/>
</dbReference>
<evidence type="ECO:0000313" key="9">
    <source>
        <dbReference type="Proteomes" id="UP000276991"/>
    </source>
</evidence>
<sequence>MAVESVFNRLLAELDDKFVGLDQCISKLHEVIKRFVKDREGGSAVVFGPKSSGKRSIISKVVMDYANDMEVVFIDGLILTSDVDALKILDASESNSEQLQFVIVFNFDQFVTRGRQTLLYTLLNASRSGFLFVLCVSSRQASFIDIDCIELLEKRVRSRLSNTFISFAQSSISFDDFSKAFATFLNTSTKKYKQNNGLIQEFIANECVERKLREVYDETRSYCILKQITAIFLCFMDAEHIESLASPHASRIFIEAKNAVVANEDTMKSIILSLTLRQLCLLLCCVRLARYQRRQDFIFREIILDYRKLVNKYLPTLNVKDDLILLKELDTLCTLTVLEEREQCGQLLFKRTSLQVDIDLVLNCVKEFTPLPTALIHWINDLER</sequence>
<comment type="similarity">
    <text evidence="2">Belongs to the ORC4 family.</text>
</comment>
<dbReference type="STRING" id="6277.A0A498SFC5"/>
<dbReference type="InterPro" id="IPR016527">
    <property type="entry name" value="ORC4"/>
</dbReference>
<keyword evidence="5" id="KW-0238">DNA-binding</keyword>
<comment type="subcellular location">
    <subcellularLocation>
        <location evidence="1">Nucleus</location>
    </subcellularLocation>
</comment>
<dbReference type="GO" id="GO:0003688">
    <property type="term" value="F:DNA replication origin binding"/>
    <property type="evidence" value="ECO:0007669"/>
    <property type="project" value="TreeGrafter"/>
</dbReference>
<evidence type="ECO:0000256" key="4">
    <source>
        <dbReference type="ARBA" id="ARBA00022705"/>
    </source>
</evidence>
<evidence type="ECO:0000256" key="6">
    <source>
        <dbReference type="ARBA" id="ARBA00023242"/>
    </source>
</evidence>